<evidence type="ECO:0000313" key="1">
    <source>
        <dbReference type="EMBL" id="KGF62519.1"/>
    </source>
</evidence>
<accession>A0A9X0JHA7</accession>
<dbReference type="OrthoDB" id="6910619at2"/>
<dbReference type="Proteomes" id="UP000029719">
    <property type="component" value="Unassembled WGS sequence"/>
</dbReference>
<sequence>MTNTTKEREVRAWHLLLEDDNYRLDLPDDFYQTLINRADELVLREVIDLSEWQQLKDTADEVYAKTLQGLSVCQRDRVDTVAIDLHIDTARKTASQS</sequence>
<comment type="caution">
    <text evidence="1">The sequence shown here is derived from an EMBL/GenBank/DDBJ whole genome shotgun (WGS) entry which is preliminary data.</text>
</comment>
<protein>
    <submittedName>
        <fullName evidence="1">Uncharacterized protein</fullName>
    </submittedName>
</protein>
<organism evidence="1 2">
    <name type="scientific">Pseudomonas lutea</name>
    <dbReference type="NCBI Taxonomy" id="243924"/>
    <lineage>
        <taxon>Bacteria</taxon>
        <taxon>Pseudomonadati</taxon>
        <taxon>Pseudomonadota</taxon>
        <taxon>Gammaproteobacteria</taxon>
        <taxon>Pseudomonadales</taxon>
        <taxon>Pseudomonadaceae</taxon>
        <taxon>Pseudomonas</taxon>
    </lineage>
</organism>
<dbReference type="AlphaFoldDB" id="A0A9X0JHA7"/>
<evidence type="ECO:0000313" key="2">
    <source>
        <dbReference type="Proteomes" id="UP000029719"/>
    </source>
</evidence>
<name>A0A9X0JHA7_9PSED</name>
<reference evidence="1 2" key="1">
    <citation type="submission" date="2014-09" db="EMBL/GenBank/DDBJ databases">
        <title>Genome sequence of Pseudomonas lutea strain DSM 17257T.</title>
        <authorList>
            <person name="Kwak Y."/>
            <person name="Shin J.-H."/>
        </authorList>
    </citation>
    <scope>NUCLEOTIDE SEQUENCE [LARGE SCALE GENOMIC DNA]</scope>
    <source>
        <strain evidence="1 2">DSM 17257</strain>
    </source>
</reference>
<gene>
    <name evidence="1" type="ORF">LT42_21920</name>
</gene>
<proteinExistence type="predicted"/>
<dbReference type="EMBL" id="JRMB01000003">
    <property type="protein sequence ID" value="KGF62519.1"/>
    <property type="molecule type" value="Genomic_DNA"/>
</dbReference>
<dbReference type="RefSeq" id="WP_037017871.1">
    <property type="nucleotide sequence ID" value="NZ_JRMB01000003.1"/>
</dbReference>